<dbReference type="Proteomes" id="UP001396898">
    <property type="component" value="Unassembled WGS sequence"/>
</dbReference>
<keyword evidence="2" id="KW-0479">Metal-binding</keyword>
<keyword evidence="8" id="KW-1185">Reference proteome</keyword>
<dbReference type="InterPro" id="IPR050815">
    <property type="entry name" value="TF_fung"/>
</dbReference>
<dbReference type="PANTHER" id="PTHR47338:SF10">
    <property type="entry name" value="TRANSCRIPTION FACTOR DOMAIN-CONTAINING PROTEIN-RELATED"/>
    <property type="match status" value="1"/>
</dbReference>
<evidence type="ECO:0000313" key="7">
    <source>
        <dbReference type="EMBL" id="KAK8012287.1"/>
    </source>
</evidence>
<evidence type="ECO:0000256" key="2">
    <source>
        <dbReference type="ARBA" id="ARBA00022723"/>
    </source>
</evidence>
<evidence type="ECO:0000256" key="4">
    <source>
        <dbReference type="ARBA" id="ARBA00023163"/>
    </source>
</evidence>
<dbReference type="EMBL" id="JAQQWI010000015">
    <property type="protein sequence ID" value="KAK8012287.1"/>
    <property type="molecule type" value="Genomic_DNA"/>
</dbReference>
<dbReference type="SMART" id="SM00906">
    <property type="entry name" value="Fungal_trans"/>
    <property type="match status" value="1"/>
</dbReference>
<reference evidence="7 8" key="1">
    <citation type="submission" date="2023-01" db="EMBL/GenBank/DDBJ databases">
        <title>Analysis of 21 Apiospora genomes using comparative genomics revels a genus with tremendous synthesis potential of carbohydrate active enzymes and secondary metabolites.</title>
        <authorList>
            <person name="Sorensen T."/>
        </authorList>
    </citation>
    <scope>NUCLEOTIDE SEQUENCE [LARGE SCALE GENOMIC DNA]</scope>
    <source>
        <strain evidence="7 8">CBS 20057</strain>
    </source>
</reference>
<keyword evidence="3" id="KW-0805">Transcription regulation</keyword>
<comment type="caution">
    <text evidence="7">The sequence shown here is derived from an EMBL/GenBank/DDBJ whole genome shotgun (WGS) entry which is preliminary data.</text>
</comment>
<proteinExistence type="predicted"/>
<dbReference type="InterPro" id="IPR007219">
    <property type="entry name" value="XnlR_reg_dom"/>
</dbReference>
<dbReference type="PANTHER" id="PTHR47338">
    <property type="entry name" value="ZN(II)2CYS6 TRANSCRIPTION FACTOR (EUROFUNG)-RELATED"/>
    <property type="match status" value="1"/>
</dbReference>
<dbReference type="CDD" id="cd12148">
    <property type="entry name" value="fungal_TF_MHR"/>
    <property type="match status" value="1"/>
</dbReference>
<dbReference type="Pfam" id="PF04082">
    <property type="entry name" value="Fungal_trans"/>
    <property type="match status" value="1"/>
</dbReference>
<evidence type="ECO:0000256" key="1">
    <source>
        <dbReference type="ARBA" id="ARBA00004123"/>
    </source>
</evidence>
<evidence type="ECO:0000256" key="5">
    <source>
        <dbReference type="ARBA" id="ARBA00023242"/>
    </source>
</evidence>
<keyword evidence="5" id="KW-0539">Nucleus</keyword>
<gene>
    <name evidence="7" type="ORF">PG991_009662</name>
</gene>
<evidence type="ECO:0000259" key="6">
    <source>
        <dbReference type="SMART" id="SM00906"/>
    </source>
</evidence>
<sequence>MLEMHHVYFQVFYPIMPILCRDRFFAHVQQDQNSPQVKALSYAVALIGAMVSPEHHRFEVACEEAVRTHVDLCERDDDMSAMVSLDLFQALLFLLRYELTHRKIARAWITVSRAVQLANMLGLHLDSSQASGSELHQVLPPTTDPLVIEERRRALWTLYICETYASSRARQRPLLREAQIDIPLPSPGPLDAHFMLFPMEKLADSYSINDAEKSRISSFAGIVLACAVSRQCQPWAETVATINPRPTSAGSQSANHPANQTSSKVVALSVQGFWDKHFSLLSVLRHRVELLSPHLTVCAVQSDPVSFGLYVYLCGIDIALQETAVAQVEKQVLSPAVAADSVKRSRAAAYRLVGAARGTLPRNRASGALMARPLATALHVLARDLCSRPDDKSSSTIADSLHVLLGALDRLEETNGFWHETVSPVASLLKDWEEAHKNRPADSWAMALLPE</sequence>
<accession>A0ABR1RG74</accession>
<comment type="subcellular location">
    <subcellularLocation>
        <location evidence="1">Nucleus</location>
    </subcellularLocation>
</comment>
<protein>
    <recommendedName>
        <fullName evidence="6">Xylanolytic transcriptional activator regulatory domain-containing protein</fullName>
    </recommendedName>
</protein>
<feature type="domain" description="Xylanolytic transcriptional activator regulatory" evidence="6">
    <location>
        <begin position="107"/>
        <end position="191"/>
    </location>
</feature>
<evidence type="ECO:0000256" key="3">
    <source>
        <dbReference type="ARBA" id="ARBA00023015"/>
    </source>
</evidence>
<organism evidence="7 8">
    <name type="scientific">Apiospora marii</name>
    <dbReference type="NCBI Taxonomy" id="335849"/>
    <lineage>
        <taxon>Eukaryota</taxon>
        <taxon>Fungi</taxon>
        <taxon>Dikarya</taxon>
        <taxon>Ascomycota</taxon>
        <taxon>Pezizomycotina</taxon>
        <taxon>Sordariomycetes</taxon>
        <taxon>Xylariomycetidae</taxon>
        <taxon>Amphisphaeriales</taxon>
        <taxon>Apiosporaceae</taxon>
        <taxon>Apiospora</taxon>
    </lineage>
</organism>
<evidence type="ECO:0000313" key="8">
    <source>
        <dbReference type="Proteomes" id="UP001396898"/>
    </source>
</evidence>
<name>A0ABR1RG74_9PEZI</name>
<keyword evidence="4" id="KW-0804">Transcription</keyword>